<protein>
    <recommendedName>
        <fullName evidence="4">SLH domain-containing protein</fullName>
    </recommendedName>
</protein>
<dbReference type="SUPFAM" id="SSF56935">
    <property type="entry name" value="Porins"/>
    <property type="match status" value="1"/>
</dbReference>
<evidence type="ECO:0000313" key="3">
    <source>
        <dbReference type="Proteomes" id="UP000184263"/>
    </source>
</evidence>
<accession>A0A1M6QWD0</accession>
<organism evidence="2 3">
    <name type="scientific">Selenomonas ruminantium</name>
    <dbReference type="NCBI Taxonomy" id="971"/>
    <lineage>
        <taxon>Bacteria</taxon>
        <taxon>Bacillati</taxon>
        <taxon>Bacillota</taxon>
        <taxon>Negativicutes</taxon>
        <taxon>Selenomonadales</taxon>
        <taxon>Selenomonadaceae</taxon>
        <taxon>Selenomonas</taxon>
    </lineage>
</organism>
<evidence type="ECO:0000256" key="1">
    <source>
        <dbReference type="SAM" id="SignalP"/>
    </source>
</evidence>
<dbReference type="Proteomes" id="UP000184263">
    <property type="component" value="Unassembled WGS sequence"/>
</dbReference>
<proteinExistence type="predicted"/>
<evidence type="ECO:0000313" key="2">
    <source>
        <dbReference type="EMBL" id="SHK24572.1"/>
    </source>
</evidence>
<feature type="signal peptide" evidence="1">
    <location>
        <begin position="1"/>
        <end position="27"/>
    </location>
</feature>
<dbReference type="EMBL" id="FRBC01000001">
    <property type="protein sequence ID" value="SHK24572.1"/>
    <property type="molecule type" value="Genomic_DNA"/>
</dbReference>
<name>A0A1M6QWD0_SELRU</name>
<gene>
    <name evidence="2" type="ORF">SAMN05216582_10121</name>
</gene>
<sequence length="480" mass="54161">MRSWMNAGKIGAATVMTAAVMSYGASAEAANGFLAEVPAGDWSYGAVNELIAAKAVPDYTVRIPEGRVLSRLEMAMIVDSAMKNQANMTAAQQESLNKLNREYYYDIKKLTLLNRLDNLDNTQMDKLNNSQEGETFTQEEKAGLKKAAALADKLSIGGYARIRNDHYLKDNKNGQAKTRTTRANMVHIAVNSAYKINDNWQAHADIGYRNSFSGFDELRKSDGRIGNSGSPSENQSGLTYDGYVTGKFPKLGLDAKVGKWNEWNIYGWGMDIDCDFSGIQLVQGKKKFKTFFTAGQMDLWDDAMGGTRNKEKVTSLRFFYPFDSKNDINFGTSWSSAMASRYQDPDQGRVFYYYAHAHHKFDHNWGVRAGIINSNAKRDPNNAVASTKTKHPGRWLQIDYKGAKLDKPNTYGVTLTYRYEPALSWPTVTDWCGLNEKFLRLGVSYVPYKNILLDTFYTWGREIDTGARSDLYRFQAQFFF</sequence>
<keyword evidence="1" id="KW-0732">Signal</keyword>
<dbReference type="RefSeq" id="WP_081371784.1">
    <property type="nucleotide sequence ID" value="NZ_FRBC01000001.1"/>
</dbReference>
<evidence type="ECO:0008006" key="4">
    <source>
        <dbReference type="Google" id="ProtNLM"/>
    </source>
</evidence>
<dbReference type="OrthoDB" id="1661382at2"/>
<reference evidence="2 3" key="1">
    <citation type="submission" date="2016-11" db="EMBL/GenBank/DDBJ databases">
        <authorList>
            <person name="Jaros S."/>
            <person name="Januszkiewicz K."/>
            <person name="Wedrychowicz H."/>
        </authorList>
    </citation>
    <scope>NUCLEOTIDE SEQUENCE [LARGE SCALE GENOMIC DNA]</scope>
    <source>
        <strain evidence="2 3">HD4</strain>
    </source>
</reference>
<dbReference type="AlphaFoldDB" id="A0A1M6QWD0"/>
<feature type="chain" id="PRO_5038552686" description="SLH domain-containing protein" evidence="1">
    <location>
        <begin position="28"/>
        <end position="480"/>
    </location>
</feature>